<dbReference type="AlphaFoldDB" id="A0A9J6AYD3"/>
<comment type="caution">
    <text evidence="1">The sequence shown here is derived from an EMBL/GenBank/DDBJ whole genome shotgun (WGS) entry which is preliminary data.</text>
</comment>
<dbReference type="PANTHER" id="PTHR37736">
    <property type="entry name" value="GLYCINE-RICH PROTEIN"/>
    <property type="match status" value="1"/>
</dbReference>
<evidence type="ECO:0000313" key="1">
    <source>
        <dbReference type="EMBL" id="KAG5629526.1"/>
    </source>
</evidence>
<proteinExistence type="predicted"/>
<accession>A0A9J6AYD3</accession>
<evidence type="ECO:0000313" key="2">
    <source>
        <dbReference type="Proteomes" id="UP000824120"/>
    </source>
</evidence>
<organism evidence="1 2">
    <name type="scientific">Solanum commersonii</name>
    <name type="common">Commerson's wild potato</name>
    <name type="synonym">Commerson's nightshade</name>
    <dbReference type="NCBI Taxonomy" id="4109"/>
    <lineage>
        <taxon>Eukaryota</taxon>
        <taxon>Viridiplantae</taxon>
        <taxon>Streptophyta</taxon>
        <taxon>Embryophyta</taxon>
        <taxon>Tracheophyta</taxon>
        <taxon>Spermatophyta</taxon>
        <taxon>Magnoliopsida</taxon>
        <taxon>eudicotyledons</taxon>
        <taxon>Gunneridae</taxon>
        <taxon>Pentapetalae</taxon>
        <taxon>asterids</taxon>
        <taxon>lamiids</taxon>
        <taxon>Solanales</taxon>
        <taxon>Solanaceae</taxon>
        <taxon>Solanoideae</taxon>
        <taxon>Solaneae</taxon>
        <taxon>Solanum</taxon>
    </lineage>
</organism>
<gene>
    <name evidence="1" type="ORF">H5410_001243</name>
</gene>
<protein>
    <submittedName>
        <fullName evidence="1">Uncharacterized protein</fullName>
    </submittedName>
</protein>
<dbReference type="PANTHER" id="PTHR37736:SF1">
    <property type="entry name" value="GLYCINE-RICH PROTEIN"/>
    <property type="match status" value="1"/>
</dbReference>
<reference evidence="1 2" key="1">
    <citation type="submission" date="2020-09" db="EMBL/GenBank/DDBJ databases">
        <title>De no assembly of potato wild relative species, Solanum commersonii.</title>
        <authorList>
            <person name="Cho K."/>
        </authorList>
    </citation>
    <scope>NUCLEOTIDE SEQUENCE [LARGE SCALE GENOMIC DNA]</scope>
    <source>
        <strain evidence="1">LZ3.2</strain>
        <tissue evidence="1">Leaf</tissue>
    </source>
</reference>
<dbReference type="EMBL" id="JACXVP010000001">
    <property type="protein sequence ID" value="KAG5629526.1"/>
    <property type="molecule type" value="Genomic_DNA"/>
</dbReference>
<keyword evidence="2" id="KW-1185">Reference proteome</keyword>
<dbReference type="OrthoDB" id="69150at2759"/>
<dbReference type="Proteomes" id="UP000824120">
    <property type="component" value="Chromosome 1"/>
</dbReference>
<name>A0A9J6AYD3_SOLCO</name>
<sequence>MHLGITSEKVVTLDVFKCATPTNINISYKPCGLKWKARDVVTTPQLQCMTMASTPVSELSDGPVLSVINKRLCALRKKHNRIFQMEESRMKGKTLNKEQKETLRSKSVVITAIDELEKLRHPLAAVVVEEFLLAPC</sequence>